<dbReference type="CDD" id="cd18787">
    <property type="entry name" value="SF2_C_DEAD"/>
    <property type="match status" value="1"/>
</dbReference>
<evidence type="ECO:0000259" key="15">
    <source>
        <dbReference type="PROSITE" id="PS51194"/>
    </source>
</evidence>
<dbReference type="GO" id="GO:0003676">
    <property type="term" value="F:nucleic acid binding"/>
    <property type="evidence" value="ECO:0007669"/>
    <property type="project" value="InterPro"/>
</dbReference>
<comment type="caution">
    <text evidence="17">The sequence shown here is derived from an EMBL/GenBank/DDBJ whole genome shotgun (WGS) entry which is preliminary data.</text>
</comment>
<evidence type="ECO:0000256" key="6">
    <source>
        <dbReference type="ARBA" id="ARBA00022741"/>
    </source>
</evidence>
<feature type="compositionally biased region" description="Low complexity" evidence="13">
    <location>
        <begin position="117"/>
        <end position="144"/>
    </location>
</feature>
<dbReference type="Pfam" id="PF00271">
    <property type="entry name" value="Helicase_C"/>
    <property type="match status" value="1"/>
</dbReference>
<organism evidence="17 18">
    <name type="scientific">Edaphochlamys debaryana</name>
    <dbReference type="NCBI Taxonomy" id="47281"/>
    <lineage>
        <taxon>Eukaryota</taxon>
        <taxon>Viridiplantae</taxon>
        <taxon>Chlorophyta</taxon>
        <taxon>core chlorophytes</taxon>
        <taxon>Chlorophyceae</taxon>
        <taxon>CS clade</taxon>
        <taxon>Chlamydomonadales</taxon>
        <taxon>Chlamydomonadales incertae sedis</taxon>
        <taxon>Edaphochlamys</taxon>
    </lineage>
</organism>
<keyword evidence="5" id="KW-0698">rRNA processing</keyword>
<sequence length="854" mass="87510">MSRAGRTPGGFAAYEGIAKSAVRAVGASFQSSWAAPAAQAQQRPQFQAQPMYGFAAQGVMAVDAGGDGTGVATSAGGSSSVSVVGASGDDTECVPASDSESGVIPRFKPAARAPPWSHSASYPSSTPSSSPSTSTSSSFSSSSSSSLWVLTGPLGARVKHSQLSRSPLTGSTSTSCTGVVPPAGLYGTYGSARAYGAAAAAATAAAPAAPHPSRPGHGAPVPHRPPPHHEGDGAAAEPGGDASGGSSAGGEPPAGGRLSADEYRALHRIRVEDMEGDCPEPLQSFQEAPFHTHLQKEIRSSGYPAPSSIQAQAWPIALAGRDLVAIASTGSGKTLGFLLPALAGIMERGGDPALGPSALVLAPTRELAQQIEAEARRFGKVCPVDTPPLGRRVKSVRGGVRVCCLYGGVSKGPQGYELRQRPHLVIATPGRLLDFVESEEVNLGQVQYLVLDEADRMLDMGFEPQIEEVARHMPDSRQTLFFSATWPREVERAAGRFARQKPVRVFIGDVQAKPVAATTITQTVQVVEGGERGKMEALETYLRSRLLGQGPGDAEAEEEGRGDPWEGGGALAGRTGVGARGGGGGGGGKVGPRRAIVFCRTKSGCDALAYAINTNMPLQAASLHGDKSQAARDHALMQFRSGRVPVLVATDVAARGLDVPNITAVVNYDMPEDIEMYVHRIGRTGRAGATGEALALVTPKQYGIARDLISVLEGAGQEVPEELSRLVSHSRGGGGSGGGGSRGGGGYGRSGSGSGGRPWEGRGSRGGGGGEGYGRGGHRSRDGGDDDSPAWKRGFKGSREGSSGDAWGGGGGDRDGAEGGEGGEGGRRHGQGRHHADDWRSGSGARGEGGRPRW</sequence>
<keyword evidence="18" id="KW-1185">Reference proteome</keyword>
<dbReference type="GO" id="GO:0003724">
    <property type="term" value="F:RNA helicase activity"/>
    <property type="evidence" value="ECO:0007669"/>
    <property type="project" value="UniProtKB-EC"/>
</dbReference>
<gene>
    <name evidence="17" type="ORF">HYH03_004575</name>
</gene>
<reference evidence="17" key="1">
    <citation type="journal article" date="2020" name="bioRxiv">
        <title>Comparative genomics of Chlamydomonas.</title>
        <authorList>
            <person name="Craig R.J."/>
            <person name="Hasan A.R."/>
            <person name="Ness R.W."/>
            <person name="Keightley P.D."/>
        </authorList>
    </citation>
    <scope>NUCLEOTIDE SEQUENCE</scope>
    <source>
        <strain evidence="17">CCAP 11/70</strain>
    </source>
</reference>
<evidence type="ECO:0000256" key="7">
    <source>
        <dbReference type="ARBA" id="ARBA00022801"/>
    </source>
</evidence>
<dbReference type="PROSITE" id="PS00039">
    <property type="entry name" value="DEAD_ATP_HELICASE"/>
    <property type="match status" value="1"/>
</dbReference>
<feature type="region of interest" description="Disordered" evidence="13">
    <location>
        <begin position="548"/>
        <end position="589"/>
    </location>
</feature>
<dbReference type="SUPFAM" id="SSF52540">
    <property type="entry name" value="P-loop containing nucleoside triphosphate hydrolases"/>
    <property type="match status" value="2"/>
</dbReference>
<evidence type="ECO:0000256" key="10">
    <source>
        <dbReference type="ARBA" id="ARBA00023242"/>
    </source>
</evidence>
<evidence type="ECO:0000256" key="8">
    <source>
        <dbReference type="ARBA" id="ARBA00022806"/>
    </source>
</evidence>
<keyword evidence="10" id="KW-0539">Nucleus</keyword>
<evidence type="ECO:0000256" key="12">
    <source>
        <dbReference type="PROSITE-ProRule" id="PRU00552"/>
    </source>
</evidence>
<name>A0A835YEQ3_9CHLO</name>
<evidence type="ECO:0000259" key="16">
    <source>
        <dbReference type="PROSITE" id="PS51195"/>
    </source>
</evidence>
<keyword evidence="4" id="KW-0690">Ribosome biogenesis</keyword>
<dbReference type="InterPro" id="IPR001650">
    <property type="entry name" value="Helicase_C-like"/>
</dbReference>
<dbReference type="EC" id="3.6.4.13" evidence="3"/>
<dbReference type="Gene3D" id="3.40.50.300">
    <property type="entry name" value="P-loop containing nucleotide triphosphate hydrolases"/>
    <property type="match status" value="2"/>
</dbReference>
<evidence type="ECO:0000313" key="17">
    <source>
        <dbReference type="EMBL" id="KAG2497420.1"/>
    </source>
</evidence>
<keyword evidence="6" id="KW-0547">Nucleotide-binding</keyword>
<feature type="domain" description="Helicase ATP-binding" evidence="14">
    <location>
        <begin position="314"/>
        <end position="504"/>
    </location>
</feature>
<dbReference type="InterPro" id="IPR014014">
    <property type="entry name" value="RNA_helicase_DEAD_Q_motif"/>
</dbReference>
<dbReference type="SMART" id="SM00490">
    <property type="entry name" value="HELICc"/>
    <property type="match status" value="1"/>
</dbReference>
<feature type="region of interest" description="Disordered" evidence="13">
    <location>
        <begin position="206"/>
        <end position="258"/>
    </location>
</feature>
<feature type="region of interest" description="Disordered" evidence="13">
    <location>
        <begin position="161"/>
        <end position="180"/>
    </location>
</feature>
<evidence type="ECO:0000256" key="9">
    <source>
        <dbReference type="ARBA" id="ARBA00022840"/>
    </source>
</evidence>
<dbReference type="AlphaFoldDB" id="A0A835YEQ3"/>
<feature type="short sequence motif" description="Q motif" evidence="12">
    <location>
        <begin position="283"/>
        <end position="311"/>
    </location>
</feature>
<dbReference type="Pfam" id="PF00270">
    <property type="entry name" value="DEAD"/>
    <property type="match status" value="1"/>
</dbReference>
<feature type="compositionally biased region" description="Low complexity" evidence="13">
    <location>
        <begin position="71"/>
        <end position="88"/>
    </location>
</feature>
<dbReference type="InterPro" id="IPR011545">
    <property type="entry name" value="DEAD/DEAH_box_helicase_dom"/>
</dbReference>
<dbReference type="PANTHER" id="PTHR47958">
    <property type="entry name" value="ATP-DEPENDENT RNA HELICASE DBP3"/>
    <property type="match status" value="1"/>
</dbReference>
<dbReference type="InterPro" id="IPR044742">
    <property type="entry name" value="DEAD/DEAH_RhlB"/>
</dbReference>
<evidence type="ECO:0000256" key="13">
    <source>
        <dbReference type="SAM" id="MobiDB-lite"/>
    </source>
</evidence>
<dbReference type="InterPro" id="IPR014001">
    <property type="entry name" value="Helicase_ATP-bd"/>
</dbReference>
<feature type="compositionally biased region" description="Gly residues" evidence="13">
    <location>
        <begin position="565"/>
        <end position="589"/>
    </location>
</feature>
<evidence type="ECO:0000256" key="2">
    <source>
        <dbReference type="ARBA" id="ARBA00009334"/>
    </source>
</evidence>
<dbReference type="GO" id="GO:0005524">
    <property type="term" value="F:ATP binding"/>
    <property type="evidence" value="ECO:0007669"/>
    <property type="project" value="UniProtKB-KW"/>
</dbReference>
<keyword evidence="7" id="KW-0378">Hydrolase</keyword>
<feature type="compositionally biased region" description="Low complexity" evidence="13">
    <location>
        <begin position="166"/>
        <end position="180"/>
    </location>
</feature>
<protein>
    <recommendedName>
        <fullName evidence="3">RNA helicase</fullName>
        <ecNumber evidence="3">3.6.4.13</ecNumber>
    </recommendedName>
</protein>
<comment type="function">
    <text evidence="11">ATP-dependent RNA helicase required for 60S ribosomal subunit synthesis. Involved in efficient pre-rRNA processing, predominantly at site A3, which is necessary for the normal formation of 25S and 5.8S rRNAs.</text>
</comment>
<comment type="similarity">
    <text evidence="2">Belongs to the DEAD box helicase family. DDX5/DBP2 subfamily.</text>
</comment>
<evidence type="ECO:0000256" key="5">
    <source>
        <dbReference type="ARBA" id="ARBA00022552"/>
    </source>
</evidence>
<dbReference type="CDD" id="cd00268">
    <property type="entry name" value="DEADc"/>
    <property type="match status" value="1"/>
</dbReference>
<evidence type="ECO:0000256" key="11">
    <source>
        <dbReference type="ARBA" id="ARBA00037449"/>
    </source>
</evidence>
<feature type="region of interest" description="Disordered" evidence="13">
    <location>
        <begin position="727"/>
        <end position="854"/>
    </location>
</feature>
<evidence type="ECO:0000256" key="4">
    <source>
        <dbReference type="ARBA" id="ARBA00022517"/>
    </source>
</evidence>
<feature type="compositionally biased region" description="Gly residues" evidence="13">
    <location>
        <begin position="731"/>
        <end position="775"/>
    </location>
</feature>
<comment type="subcellular location">
    <subcellularLocation>
        <location evidence="1">Nucleus</location>
        <location evidence="1">Nucleolus</location>
    </subcellularLocation>
</comment>
<feature type="region of interest" description="Disordered" evidence="13">
    <location>
        <begin position="71"/>
        <end position="144"/>
    </location>
</feature>
<evidence type="ECO:0000313" key="18">
    <source>
        <dbReference type="Proteomes" id="UP000612055"/>
    </source>
</evidence>
<dbReference type="PROSITE" id="PS51194">
    <property type="entry name" value="HELICASE_CTER"/>
    <property type="match status" value="1"/>
</dbReference>
<dbReference type="OrthoDB" id="535694at2759"/>
<evidence type="ECO:0000256" key="1">
    <source>
        <dbReference type="ARBA" id="ARBA00004604"/>
    </source>
</evidence>
<feature type="domain" description="Helicase C-terminal" evidence="15">
    <location>
        <begin position="582"/>
        <end position="727"/>
    </location>
</feature>
<evidence type="ECO:0000259" key="14">
    <source>
        <dbReference type="PROSITE" id="PS51192"/>
    </source>
</evidence>
<feature type="domain" description="DEAD-box RNA helicase Q" evidence="16">
    <location>
        <begin position="283"/>
        <end position="311"/>
    </location>
</feature>
<keyword evidence="9" id="KW-0067">ATP-binding</keyword>
<dbReference type="InterPro" id="IPR027417">
    <property type="entry name" value="P-loop_NTPase"/>
</dbReference>
<dbReference type="PROSITE" id="PS51192">
    <property type="entry name" value="HELICASE_ATP_BIND_1"/>
    <property type="match status" value="1"/>
</dbReference>
<dbReference type="SMART" id="SM00487">
    <property type="entry name" value="DEXDc"/>
    <property type="match status" value="1"/>
</dbReference>
<accession>A0A835YEQ3</accession>
<evidence type="ECO:0000256" key="3">
    <source>
        <dbReference type="ARBA" id="ARBA00012552"/>
    </source>
</evidence>
<dbReference type="PROSITE" id="PS51195">
    <property type="entry name" value="Q_MOTIF"/>
    <property type="match status" value="1"/>
</dbReference>
<dbReference type="Proteomes" id="UP000612055">
    <property type="component" value="Unassembled WGS sequence"/>
</dbReference>
<proteinExistence type="inferred from homology"/>
<dbReference type="EMBL" id="JAEHOE010000014">
    <property type="protein sequence ID" value="KAG2497420.1"/>
    <property type="molecule type" value="Genomic_DNA"/>
</dbReference>
<dbReference type="InterPro" id="IPR000629">
    <property type="entry name" value="RNA-helicase_DEAD-box_CS"/>
</dbReference>
<dbReference type="GO" id="GO:0016787">
    <property type="term" value="F:hydrolase activity"/>
    <property type="evidence" value="ECO:0007669"/>
    <property type="project" value="UniProtKB-KW"/>
</dbReference>
<keyword evidence="8" id="KW-0347">Helicase</keyword>